<proteinExistence type="predicted"/>
<organism evidence="1">
    <name type="scientific">Lepeophtheirus salmonis</name>
    <name type="common">Salmon louse</name>
    <name type="synonym">Caligus salmonis</name>
    <dbReference type="NCBI Taxonomy" id="72036"/>
    <lineage>
        <taxon>Eukaryota</taxon>
        <taxon>Metazoa</taxon>
        <taxon>Ecdysozoa</taxon>
        <taxon>Arthropoda</taxon>
        <taxon>Crustacea</taxon>
        <taxon>Multicrustacea</taxon>
        <taxon>Hexanauplia</taxon>
        <taxon>Copepoda</taxon>
        <taxon>Siphonostomatoida</taxon>
        <taxon>Caligidae</taxon>
        <taxon>Lepeophtheirus</taxon>
    </lineage>
</organism>
<protein>
    <submittedName>
        <fullName evidence="1">Uncharacterized protein</fullName>
    </submittedName>
</protein>
<accession>A0A0K2SZF3</accession>
<sequence length="93" mass="10614">MFGFGDFPDAVVMLPKAYYPIILLVKVFSSEKKNHPVSVLLQIFQEWLTSLKTEFFLTLGKKWPLNSFKRPSSSLSDGFAHSRPMHPLLLGML</sequence>
<dbReference type="EMBL" id="HACA01001245">
    <property type="protein sequence ID" value="CDW18606.1"/>
    <property type="molecule type" value="Transcribed_RNA"/>
</dbReference>
<reference evidence="1" key="1">
    <citation type="submission" date="2014-05" db="EMBL/GenBank/DDBJ databases">
        <authorList>
            <person name="Chronopoulou M."/>
        </authorList>
    </citation>
    <scope>NUCLEOTIDE SEQUENCE</scope>
    <source>
        <tissue evidence="1">Whole organism</tissue>
    </source>
</reference>
<dbReference type="AlphaFoldDB" id="A0A0K2SZF3"/>
<name>A0A0K2SZF3_LEPSM</name>
<evidence type="ECO:0000313" key="1">
    <source>
        <dbReference type="EMBL" id="CDW18606.1"/>
    </source>
</evidence>